<name>A0A9P0FM92_BRAAE</name>
<organism evidence="3 4">
    <name type="scientific">Brassicogethes aeneus</name>
    <name type="common">Rape pollen beetle</name>
    <name type="synonym">Meligethes aeneus</name>
    <dbReference type="NCBI Taxonomy" id="1431903"/>
    <lineage>
        <taxon>Eukaryota</taxon>
        <taxon>Metazoa</taxon>
        <taxon>Ecdysozoa</taxon>
        <taxon>Arthropoda</taxon>
        <taxon>Hexapoda</taxon>
        <taxon>Insecta</taxon>
        <taxon>Pterygota</taxon>
        <taxon>Neoptera</taxon>
        <taxon>Endopterygota</taxon>
        <taxon>Coleoptera</taxon>
        <taxon>Polyphaga</taxon>
        <taxon>Cucujiformia</taxon>
        <taxon>Nitidulidae</taxon>
        <taxon>Meligethinae</taxon>
        <taxon>Brassicogethes</taxon>
    </lineage>
</organism>
<evidence type="ECO:0000313" key="4">
    <source>
        <dbReference type="Proteomes" id="UP001154078"/>
    </source>
</evidence>
<dbReference type="AlphaFoldDB" id="A0A9P0FM92"/>
<dbReference type="SMART" id="SM00597">
    <property type="entry name" value="ZnF_TTF"/>
    <property type="match status" value="1"/>
</dbReference>
<dbReference type="PANTHER" id="PTHR45749">
    <property type="match status" value="1"/>
</dbReference>
<proteinExistence type="predicted"/>
<reference evidence="3" key="1">
    <citation type="submission" date="2021-12" db="EMBL/GenBank/DDBJ databases">
        <authorList>
            <person name="King R."/>
        </authorList>
    </citation>
    <scope>NUCLEOTIDE SEQUENCE</scope>
</reference>
<feature type="region of interest" description="Disordered" evidence="1">
    <location>
        <begin position="1"/>
        <end position="20"/>
    </location>
</feature>
<feature type="domain" description="TTF-type" evidence="2">
    <location>
        <begin position="140"/>
        <end position="230"/>
    </location>
</feature>
<dbReference type="PANTHER" id="PTHR45749:SF21">
    <property type="entry name" value="DUF4371 DOMAIN-CONTAINING PROTEIN"/>
    <property type="match status" value="1"/>
</dbReference>
<dbReference type="Proteomes" id="UP001154078">
    <property type="component" value="Chromosome 8"/>
</dbReference>
<accession>A0A9P0FM92</accession>
<gene>
    <name evidence="3" type="ORF">MELIAE_LOCUS12042</name>
</gene>
<evidence type="ECO:0000313" key="3">
    <source>
        <dbReference type="EMBL" id="CAH0563047.1"/>
    </source>
</evidence>
<dbReference type="EMBL" id="OV121139">
    <property type="protein sequence ID" value="CAH0563047.1"/>
    <property type="molecule type" value="Genomic_DNA"/>
</dbReference>
<evidence type="ECO:0000256" key="1">
    <source>
        <dbReference type="SAM" id="MobiDB-lite"/>
    </source>
</evidence>
<sequence length="270" mass="31293">MKNWLRRGSDPSVSAATSEVDIQLEDVSRSFPDQTDQDFSQSDFTVQTLPSLSMCEEQPEQLEKTKPEYEGSKSPHSDSDELQKTGFDLTDPGNWPGVEKMTDQQRSFFSNQAVLLAENYPENIEFRFTERNGRHLTSSMWYRTLANCERVKRSWLIYSKTKNAIFCTCCKIYQKPSSTATSALCSIGFINWKKVSERLTEHEATQMHKECMIKWKRPVQQMKSCQGIDQDIERVIHSEKEKWRQILRIVMDAVLYLSTNCLSFRGSHDS</sequence>
<dbReference type="InterPro" id="IPR006580">
    <property type="entry name" value="Znf_TTF"/>
</dbReference>
<keyword evidence="4" id="KW-1185">Reference proteome</keyword>
<evidence type="ECO:0000259" key="2">
    <source>
        <dbReference type="SMART" id="SM00597"/>
    </source>
</evidence>
<feature type="compositionally biased region" description="Basic and acidic residues" evidence="1">
    <location>
        <begin position="61"/>
        <end position="83"/>
    </location>
</feature>
<feature type="compositionally biased region" description="Low complexity" evidence="1">
    <location>
        <begin position="30"/>
        <end position="45"/>
    </location>
</feature>
<protein>
    <recommendedName>
        <fullName evidence="2">TTF-type domain-containing protein</fullName>
    </recommendedName>
</protein>
<dbReference type="OrthoDB" id="6613179at2759"/>
<feature type="region of interest" description="Disordered" evidence="1">
    <location>
        <begin position="26"/>
        <end position="96"/>
    </location>
</feature>